<feature type="region of interest" description="Disordered" evidence="1">
    <location>
        <begin position="1"/>
        <end position="20"/>
    </location>
</feature>
<evidence type="ECO:0000313" key="3">
    <source>
        <dbReference type="EMBL" id="RLK55896.1"/>
    </source>
</evidence>
<comment type="caution">
    <text evidence="3">The sequence shown here is derived from an EMBL/GenBank/DDBJ whole genome shotgun (WGS) entry which is preliminary data.</text>
</comment>
<proteinExistence type="predicted"/>
<reference evidence="3 4" key="1">
    <citation type="submission" date="2018-10" db="EMBL/GenBank/DDBJ databases">
        <title>Comparative analysis of microorganisms from saline springs in Andes Mountain Range, Colombia.</title>
        <authorList>
            <person name="Rubin E."/>
        </authorList>
    </citation>
    <scope>NUCLEOTIDE SEQUENCE [LARGE SCALE GENOMIC DNA]</scope>
    <source>
        <strain evidence="3 4">USBA GBX 843</strain>
    </source>
</reference>
<feature type="transmembrane region" description="Helical" evidence="2">
    <location>
        <begin position="52"/>
        <end position="75"/>
    </location>
</feature>
<gene>
    <name evidence="3" type="ORF">BCL79_0267</name>
</gene>
<feature type="transmembrane region" description="Helical" evidence="2">
    <location>
        <begin position="81"/>
        <end position="103"/>
    </location>
</feature>
<evidence type="ECO:0000313" key="4">
    <source>
        <dbReference type="Proteomes" id="UP000274786"/>
    </source>
</evidence>
<organism evidence="3 4">
    <name type="scientific">Stenotrophomonas rhizophila</name>
    <dbReference type="NCBI Taxonomy" id="216778"/>
    <lineage>
        <taxon>Bacteria</taxon>
        <taxon>Pseudomonadati</taxon>
        <taxon>Pseudomonadota</taxon>
        <taxon>Gammaproteobacteria</taxon>
        <taxon>Lysobacterales</taxon>
        <taxon>Lysobacteraceae</taxon>
        <taxon>Stenotrophomonas</taxon>
    </lineage>
</organism>
<evidence type="ECO:0000256" key="2">
    <source>
        <dbReference type="SAM" id="Phobius"/>
    </source>
</evidence>
<keyword evidence="2" id="KW-1133">Transmembrane helix</keyword>
<keyword evidence="2" id="KW-0812">Transmembrane</keyword>
<dbReference type="EMBL" id="RCDC01000004">
    <property type="protein sequence ID" value="RLK55896.1"/>
    <property type="molecule type" value="Genomic_DNA"/>
</dbReference>
<feature type="transmembrane region" description="Helical" evidence="2">
    <location>
        <begin position="204"/>
        <end position="222"/>
    </location>
</feature>
<evidence type="ECO:0000256" key="1">
    <source>
        <dbReference type="SAM" id="MobiDB-lite"/>
    </source>
</evidence>
<protein>
    <submittedName>
        <fullName evidence="3">Uncharacterized protein</fullName>
    </submittedName>
</protein>
<dbReference type="AlphaFoldDB" id="A0A498CDP1"/>
<dbReference type="Proteomes" id="UP000274786">
    <property type="component" value="Unassembled WGS sequence"/>
</dbReference>
<keyword evidence="2" id="KW-0472">Membrane</keyword>
<accession>A0A498CDP1</accession>
<name>A0A498CDP1_9GAMM</name>
<feature type="transmembrane region" description="Helical" evidence="2">
    <location>
        <begin position="163"/>
        <end position="184"/>
    </location>
</feature>
<sequence>MEMTTNAAAPGAPEPREASAPGMELSFSWLHDNVAAYVARRREAKPSRVERASLWIGLGAAGVGLLAAALSPRFIAPQPAAITSSICLVVELAGFAVHLILTAKRELPQLLRLRRSHAVEMDVDFAYWRRLVGQLRAFPSEHCEEMLRFSSGLRQRMDERMGFAFGGIQRLGIFPVLVALYLQFRNWTWGDWATAFDVNPVAGLIIWMMVLLYAAGWMLIGLRTRLDTYVSLLEAALQKR</sequence>